<dbReference type="InterPro" id="IPR014710">
    <property type="entry name" value="RmlC-like_jellyroll"/>
</dbReference>
<dbReference type="SMART" id="SM00100">
    <property type="entry name" value="cNMP"/>
    <property type="match status" value="1"/>
</dbReference>
<feature type="domain" description="Cyclic nucleotide-binding" evidence="1">
    <location>
        <begin position="529"/>
        <end position="642"/>
    </location>
</feature>
<dbReference type="Gene3D" id="2.60.120.10">
    <property type="entry name" value="Jelly Rolls"/>
    <property type="match status" value="1"/>
</dbReference>
<gene>
    <name evidence="2" type="ORF">H8E79_06625</name>
</gene>
<reference evidence="2 3" key="1">
    <citation type="submission" date="2020-08" db="EMBL/GenBank/DDBJ databases">
        <title>Bridging the membrane lipid divide: bacteria of the FCB group superphylum have the potential to synthesize archaeal ether lipids.</title>
        <authorList>
            <person name="Villanueva L."/>
            <person name="Von Meijenfeldt F.A.B."/>
            <person name="Westbye A.B."/>
            <person name="Yadav S."/>
            <person name="Hopmans E.C."/>
            <person name="Dutilh B.E."/>
            <person name="Sinninghe Damste J.S."/>
        </authorList>
    </citation>
    <scope>NUCLEOTIDE SEQUENCE [LARGE SCALE GENOMIC DNA]</scope>
    <source>
        <strain evidence="2">NIOZ-UU81</strain>
    </source>
</reference>
<evidence type="ECO:0000313" key="2">
    <source>
        <dbReference type="EMBL" id="MBC8208825.1"/>
    </source>
</evidence>
<proteinExistence type="predicted"/>
<dbReference type="Proteomes" id="UP000599024">
    <property type="component" value="Unassembled WGS sequence"/>
</dbReference>
<dbReference type="CDD" id="cd00038">
    <property type="entry name" value="CAP_ED"/>
    <property type="match status" value="1"/>
</dbReference>
<accession>A0A8J6TCQ3</accession>
<evidence type="ECO:0000313" key="3">
    <source>
        <dbReference type="Proteomes" id="UP000599024"/>
    </source>
</evidence>
<comment type="caution">
    <text evidence="2">The sequence shown here is derived from an EMBL/GenBank/DDBJ whole genome shotgun (WGS) entry which is preliminary data.</text>
</comment>
<dbReference type="Gene3D" id="1.25.10.10">
    <property type="entry name" value="Leucine-rich Repeat Variant"/>
    <property type="match status" value="1"/>
</dbReference>
<sequence>MDTSTIFDHFQADHFQDQELFLENVERFEHGELQFLLDNAFVGSLAKYLSEIFVQGDQDQIYRLLNRLGESSQDHDGHVRERGVLTLSLFLEGIKKGSKNLPVVQQVMFVLVEWIRLETSDFPVVETVLQQLTDNCLQHLKSQRWEEAKSFLNVISLVQSGRLKKNNIVRALAGKTQEKLSDEEILASLLQAFLHNDDGQRAICEDLLISLGRPAGLYLVKMLLTSQDREHRFRLIGLIIAAGHAIVPILVECLDKNPPWYVIRNIVLIITALKDSSLIELVLPYLQHEDVRVQRQVIDCIQEIGDSRKREYLRQALRLVNDELRVFLIMQLAQPDDQDSIDSMLDMLTERDQFDQNVREDMLVKLCNGLRFAPQPRTVNLLNQLVDERLQSGGAEETDLVLAAARQTLHILQPQLRHYTRQANSENDGVSFDGDVEVLKKVRNELKALDNKINQLVKSKQTGRAINLIAERAILAARQKDFVTAELLTDKMYKVDPDALDELMQVGNIIEEEKSTAVTSHYIETWSALYELLGSDEFDALYSVQRAEQYQSDELIVRQGEIDSSLYFISSGQVRLTCNRGNREIFLKRLYPGDVIGTAPFFGISVWTVTLTALTPTGLQVLSRDGMQKIRGEFPELEERLYGYCRQNDRVPEWLRISGEERRDSPRNGTSIIIHNILLDNYESATKYQFKSRLVDLSTGGGSFLVRIADKDNARRLLGRKLRSEIPLGEADTVTVISTIVAVVFEKYGQRGYTVHIKFNQPFSENRVMDIIRQKKVASPAHKSALDVQEHKKRNYLTLSGK</sequence>
<dbReference type="InterPro" id="IPR016024">
    <property type="entry name" value="ARM-type_fold"/>
</dbReference>
<dbReference type="SUPFAM" id="SSF48371">
    <property type="entry name" value="ARM repeat"/>
    <property type="match status" value="1"/>
</dbReference>
<dbReference type="Pfam" id="PF00027">
    <property type="entry name" value="cNMP_binding"/>
    <property type="match status" value="1"/>
</dbReference>
<dbReference type="Pfam" id="PF13646">
    <property type="entry name" value="HEAT_2"/>
    <property type="match status" value="1"/>
</dbReference>
<dbReference type="AlphaFoldDB" id="A0A8J6TCQ3"/>
<dbReference type="PROSITE" id="PS50042">
    <property type="entry name" value="CNMP_BINDING_3"/>
    <property type="match status" value="1"/>
</dbReference>
<dbReference type="InterPro" id="IPR000595">
    <property type="entry name" value="cNMP-bd_dom"/>
</dbReference>
<dbReference type="EMBL" id="JACNLK010000055">
    <property type="protein sequence ID" value="MBC8208825.1"/>
    <property type="molecule type" value="Genomic_DNA"/>
</dbReference>
<organism evidence="2 3">
    <name type="scientific">Candidatus Desulfatifera sulfidica</name>
    <dbReference type="NCBI Taxonomy" id="2841691"/>
    <lineage>
        <taxon>Bacteria</taxon>
        <taxon>Pseudomonadati</taxon>
        <taxon>Thermodesulfobacteriota</taxon>
        <taxon>Desulfobulbia</taxon>
        <taxon>Desulfobulbales</taxon>
        <taxon>Desulfobulbaceae</taxon>
        <taxon>Candidatus Desulfatifera</taxon>
    </lineage>
</organism>
<dbReference type="InterPro" id="IPR011989">
    <property type="entry name" value="ARM-like"/>
</dbReference>
<dbReference type="InterPro" id="IPR018490">
    <property type="entry name" value="cNMP-bd_dom_sf"/>
</dbReference>
<protein>
    <submittedName>
        <fullName evidence="2">Cyclic nucleotide-binding domain-containing protein</fullName>
    </submittedName>
</protein>
<name>A0A8J6TCQ3_9BACT</name>
<dbReference type="SUPFAM" id="SSF51206">
    <property type="entry name" value="cAMP-binding domain-like"/>
    <property type="match status" value="1"/>
</dbReference>
<evidence type="ECO:0000259" key="1">
    <source>
        <dbReference type="PROSITE" id="PS50042"/>
    </source>
</evidence>